<organism evidence="1">
    <name type="scientific">uncultured Caudovirales phage</name>
    <dbReference type="NCBI Taxonomy" id="2100421"/>
    <lineage>
        <taxon>Viruses</taxon>
        <taxon>Duplodnaviria</taxon>
        <taxon>Heunggongvirae</taxon>
        <taxon>Uroviricota</taxon>
        <taxon>Caudoviricetes</taxon>
        <taxon>Peduoviridae</taxon>
        <taxon>Maltschvirus</taxon>
        <taxon>Maltschvirus maltsch</taxon>
    </lineage>
</organism>
<reference evidence="1" key="1">
    <citation type="submission" date="2020-04" db="EMBL/GenBank/DDBJ databases">
        <authorList>
            <person name="Chiriac C."/>
            <person name="Salcher M."/>
            <person name="Ghai R."/>
            <person name="Kavagutti S V."/>
        </authorList>
    </citation>
    <scope>NUCLEOTIDE SEQUENCE</scope>
</reference>
<protein>
    <submittedName>
        <fullName evidence="1">Uncharacterized protein</fullName>
    </submittedName>
</protein>
<dbReference type="EMBL" id="LR796284">
    <property type="protein sequence ID" value="CAB4134459.1"/>
    <property type="molecule type" value="Genomic_DNA"/>
</dbReference>
<name>A0A6J5LRW0_9CAUD</name>
<evidence type="ECO:0000313" key="1">
    <source>
        <dbReference type="EMBL" id="CAB4134459.1"/>
    </source>
</evidence>
<dbReference type="Pfam" id="PF26092">
    <property type="entry name" value="T4_Y16D"/>
    <property type="match status" value="1"/>
</dbReference>
<dbReference type="InterPro" id="IPR058630">
    <property type="entry name" value="T4_Y16D"/>
</dbReference>
<gene>
    <name evidence="1" type="ORF">UFOVP273_78</name>
</gene>
<accession>A0A6J5LRW0</accession>
<sequence>MPSQILSPIIGVAIKYDGKIYSLPSPNRHHDVIRMIAQENGVGIQGPDIQGFVDEEGYFLDRRQALVVAMHFDQVINPKSIRGERLYSEDLW</sequence>
<proteinExistence type="predicted"/>